<protein>
    <submittedName>
        <fullName evidence="3">Uncharacterized protein</fullName>
    </submittedName>
</protein>
<reference evidence="3 4" key="1">
    <citation type="submission" date="2022-10" db="EMBL/GenBank/DDBJ databases">
        <authorList>
            <person name="Xie J."/>
            <person name="Shen N."/>
        </authorList>
    </citation>
    <scope>NUCLEOTIDE SEQUENCE [LARGE SCALE GENOMIC DNA]</scope>
    <source>
        <strain evidence="3 4">DSM 41681</strain>
    </source>
</reference>
<feature type="transmembrane region" description="Helical" evidence="2">
    <location>
        <begin position="54"/>
        <end position="76"/>
    </location>
</feature>
<feature type="region of interest" description="Disordered" evidence="1">
    <location>
        <begin position="121"/>
        <end position="151"/>
    </location>
</feature>
<sequence>MRVTVAVDAGGGDAVGVSDDLYQWLRQDPDLRGFIRREAAVAPPDGAMGALGELITLLLAPGGPTAALGAAVVVWLQSRRGNQTVTITLPDGTQVVVASEKVRGLTAQGTSELAERVTAALRQERTEAGAGGTARDTAEDDGRVGPSREVG</sequence>
<dbReference type="InterPro" id="IPR045428">
    <property type="entry name" value="EACC1"/>
</dbReference>
<proteinExistence type="predicted"/>
<keyword evidence="2" id="KW-1133">Transmembrane helix</keyword>
<dbReference type="Proteomes" id="UP001352223">
    <property type="component" value="Unassembled WGS sequence"/>
</dbReference>
<evidence type="ECO:0000256" key="1">
    <source>
        <dbReference type="SAM" id="MobiDB-lite"/>
    </source>
</evidence>
<keyword evidence="2" id="KW-0472">Membrane</keyword>
<organism evidence="3 4">
    <name type="scientific">Streptomyces kunmingensis</name>
    <dbReference type="NCBI Taxonomy" id="68225"/>
    <lineage>
        <taxon>Bacteria</taxon>
        <taxon>Bacillati</taxon>
        <taxon>Actinomycetota</taxon>
        <taxon>Actinomycetes</taxon>
        <taxon>Kitasatosporales</taxon>
        <taxon>Streptomycetaceae</taxon>
        <taxon>Streptomyces</taxon>
    </lineage>
</organism>
<dbReference type="Pfam" id="PF19953">
    <property type="entry name" value="EACC1"/>
    <property type="match status" value="1"/>
</dbReference>
<keyword evidence="2" id="KW-0812">Transmembrane</keyword>
<gene>
    <name evidence="3" type="ORF">OKJ48_43375</name>
</gene>
<dbReference type="EMBL" id="JAOZYB010000373">
    <property type="protein sequence ID" value="MEB3967032.1"/>
    <property type="molecule type" value="Genomic_DNA"/>
</dbReference>
<accession>A0ABU6CQS9</accession>
<dbReference type="RefSeq" id="WP_324776906.1">
    <property type="nucleotide sequence ID" value="NZ_BAAATS010000009.1"/>
</dbReference>
<evidence type="ECO:0000256" key="2">
    <source>
        <dbReference type="SAM" id="Phobius"/>
    </source>
</evidence>
<comment type="caution">
    <text evidence="3">The sequence shown here is derived from an EMBL/GenBank/DDBJ whole genome shotgun (WGS) entry which is preliminary data.</text>
</comment>
<name>A0ABU6CQS9_9ACTN</name>
<evidence type="ECO:0000313" key="3">
    <source>
        <dbReference type="EMBL" id="MEB3967032.1"/>
    </source>
</evidence>
<keyword evidence="4" id="KW-1185">Reference proteome</keyword>
<evidence type="ECO:0000313" key="4">
    <source>
        <dbReference type="Proteomes" id="UP001352223"/>
    </source>
</evidence>